<evidence type="ECO:0000256" key="2">
    <source>
        <dbReference type="ARBA" id="ARBA00022908"/>
    </source>
</evidence>
<accession>A0A1D8P476</accession>
<reference evidence="8 9" key="1">
    <citation type="submission" date="2016-10" db="EMBL/GenBank/DDBJ databases">
        <title>Lutibacter sp. LPB0138, isolated from marine gastropod.</title>
        <authorList>
            <person name="Kim E."/>
            <person name="Yi H."/>
        </authorList>
    </citation>
    <scope>NUCLEOTIDE SEQUENCE [LARGE SCALE GENOMIC DNA]</scope>
    <source>
        <strain evidence="8 9">LPB0138</strain>
    </source>
</reference>
<proteinExistence type="inferred from homology"/>
<sequence length="394" mass="46186">MNNTTITSTLVLKKVIHRKNVQLLLQFPYNDFIINKIRSLKLFAWSKTHRGWYSEFSTEKVELLENTFNKEVQVILDPSIHSDISIKPKRKNRKISEENKEFIRGYVKYLKGKRYSESTVNTYFYFVADFIEYIKDKPLNELNNRDVEKFIEDVFSPKKYSISTQRQLISAIKLLVKYYPNCSIDEIKLSRPKKSRILPSILSKEEVINLLRCTKNLKHRAILAMIYSSGLRIGELINLKLSNIDIDRRQIIVQNGKNRKDRNVIMAESMIPLIMNYVQTYRPTFYFVEGEPNKKYSASSIRAFLKRSCKNAGIVKRVTPHTLRHSYATHLLENGIDIRYIQELLGHAKTETTMIYTHVSKKDLLKIESPLDLAVKQLNETDNHNKKLRLSGKY</sequence>
<evidence type="ECO:0000259" key="6">
    <source>
        <dbReference type="PROSITE" id="PS51898"/>
    </source>
</evidence>
<dbReference type="AlphaFoldDB" id="A0A1D8P476"/>
<dbReference type="InterPro" id="IPR050090">
    <property type="entry name" value="Tyrosine_recombinase_XerCD"/>
</dbReference>
<dbReference type="Gene3D" id="1.10.443.10">
    <property type="entry name" value="Intergrase catalytic core"/>
    <property type="match status" value="1"/>
</dbReference>
<dbReference type="PANTHER" id="PTHR30349:SF41">
    <property type="entry name" value="INTEGRASE_RECOMBINASE PROTEIN MJ0367-RELATED"/>
    <property type="match status" value="1"/>
</dbReference>
<comment type="similarity">
    <text evidence="1">Belongs to the 'phage' integrase family.</text>
</comment>
<dbReference type="InterPro" id="IPR013762">
    <property type="entry name" value="Integrase-like_cat_sf"/>
</dbReference>
<keyword evidence="9" id="KW-1185">Reference proteome</keyword>
<dbReference type="GO" id="GO:0015074">
    <property type="term" value="P:DNA integration"/>
    <property type="evidence" value="ECO:0007669"/>
    <property type="project" value="UniProtKB-KW"/>
</dbReference>
<dbReference type="PANTHER" id="PTHR30349">
    <property type="entry name" value="PHAGE INTEGRASE-RELATED"/>
    <property type="match status" value="1"/>
</dbReference>
<dbReference type="Proteomes" id="UP000176050">
    <property type="component" value="Chromosome"/>
</dbReference>
<dbReference type="InterPro" id="IPR044068">
    <property type="entry name" value="CB"/>
</dbReference>
<feature type="domain" description="Tyr recombinase" evidence="6">
    <location>
        <begin position="197"/>
        <end position="369"/>
    </location>
</feature>
<evidence type="ECO:0000313" key="9">
    <source>
        <dbReference type="Proteomes" id="UP000176050"/>
    </source>
</evidence>
<dbReference type="Pfam" id="PF00589">
    <property type="entry name" value="Phage_integrase"/>
    <property type="match status" value="1"/>
</dbReference>
<dbReference type="SUPFAM" id="SSF56349">
    <property type="entry name" value="DNA breaking-rejoining enzymes"/>
    <property type="match status" value="1"/>
</dbReference>
<gene>
    <name evidence="8" type="ORF">LPB138_01255</name>
</gene>
<dbReference type="PROSITE" id="PS51900">
    <property type="entry name" value="CB"/>
    <property type="match status" value="1"/>
</dbReference>
<evidence type="ECO:0000256" key="5">
    <source>
        <dbReference type="PROSITE-ProRule" id="PRU01248"/>
    </source>
</evidence>
<organism evidence="8 9">
    <name type="scientific">Urechidicola croceus</name>
    <dbReference type="NCBI Taxonomy" id="1850246"/>
    <lineage>
        <taxon>Bacteria</taxon>
        <taxon>Pseudomonadati</taxon>
        <taxon>Bacteroidota</taxon>
        <taxon>Flavobacteriia</taxon>
        <taxon>Flavobacteriales</taxon>
        <taxon>Flavobacteriaceae</taxon>
        <taxon>Urechidicola</taxon>
    </lineage>
</organism>
<dbReference type="InterPro" id="IPR010998">
    <property type="entry name" value="Integrase_recombinase_N"/>
</dbReference>
<dbReference type="EMBL" id="CP017478">
    <property type="protein sequence ID" value="AOW19393.1"/>
    <property type="molecule type" value="Genomic_DNA"/>
</dbReference>
<evidence type="ECO:0000313" key="8">
    <source>
        <dbReference type="EMBL" id="AOW19393.1"/>
    </source>
</evidence>
<dbReference type="Pfam" id="PF13495">
    <property type="entry name" value="Phage_int_SAM_4"/>
    <property type="match status" value="1"/>
</dbReference>
<dbReference type="GO" id="GO:0003677">
    <property type="term" value="F:DNA binding"/>
    <property type="evidence" value="ECO:0007669"/>
    <property type="project" value="UniProtKB-UniRule"/>
</dbReference>
<dbReference type="GO" id="GO:0006310">
    <property type="term" value="P:DNA recombination"/>
    <property type="evidence" value="ECO:0007669"/>
    <property type="project" value="UniProtKB-KW"/>
</dbReference>
<dbReference type="KEGG" id="lul:LPB138_01255"/>
<dbReference type="InterPro" id="IPR002104">
    <property type="entry name" value="Integrase_catalytic"/>
</dbReference>
<keyword evidence="2" id="KW-0229">DNA integration</keyword>
<dbReference type="InterPro" id="IPR011010">
    <property type="entry name" value="DNA_brk_join_enz"/>
</dbReference>
<dbReference type="OrthoDB" id="9801717at2"/>
<dbReference type="STRING" id="1850246.LPB138_01255"/>
<protein>
    <submittedName>
        <fullName evidence="8">Integrase</fullName>
    </submittedName>
</protein>
<dbReference type="Gene3D" id="1.10.150.130">
    <property type="match status" value="1"/>
</dbReference>
<evidence type="ECO:0000256" key="4">
    <source>
        <dbReference type="ARBA" id="ARBA00023172"/>
    </source>
</evidence>
<dbReference type="NCBIfam" id="NF040815">
    <property type="entry name" value="recomb_XerA_Arch"/>
    <property type="match status" value="1"/>
</dbReference>
<dbReference type="PROSITE" id="PS51898">
    <property type="entry name" value="TYR_RECOMBINASE"/>
    <property type="match status" value="1"/>
</dbReference>
<dbReference type="RefSeq" id="WP_070235509.1">
    <property type="nucleotide sequence ID" value="NZ_CP017478.1"/>
</dbReference>
<keyword evidence="4" id="KW-0233">DNA recombination</keyword>
<name>A0A1D8P476_9FLAO</name>
<feature type="domain" description="Core-binding (CB)" evidence="7">
    <location>
        <begin position="97"/>
        <end position="180"/>
    </location>
</feature>
<dbReference type="InterPro" id="IPR004107">
    <property type="entry name" value="Integrase_SAM-like_N"/>
</dbReference>
<evidence type="ECO:0000256" key="1">
    <source>
        <dbReference type="ARBA" id="ARBA00008857"/>
    </source>
</evidence>
<evidence type="ECO:0000259" key="7">
    <source>
        <dbReference type="PROSITE" id="PS51900"/>
    </source>
</evidence>
<keyword evidence="3 5" id="KW-0238">DNA-binding</keyword>
<evidence type="ECO:0000256" key="3">
    <source>
        <dbReference type="ARBA" id="ARBA00023125"/>
    </source>
</evidence>